<feature type="compositionally biased region" description="Polar residues" evidence="1">
    <location>
        <begin position="65"/>
        <end position="78"/>
    </location>
</feature>
<organism evidence="2 3">
    <name type="scientific">Xanthomonas protegens</name>
    <dbReference type="NCBI Taxonomy" id="3380705"/>
    <lineage>
        <taxon>Bacteria</taxon>
        <taxon>Pseudomonadati</taxon>
        <taxon>Pseudomonadota</taxon>
        <taxon>Gammaproteobacteria</taxon>
        <taxon>Lysobacterales</taxon>
        <taxon>Lysobacteraceae</taxon>
        <taxon>Xanthomonas</taxon>
    </lineage>
</organism>
<proteinExistence type="predicted"/>
<evidence type="ECO:0000313" key="3">
    <source>
        <dbReference type="Proteomes" id="UP001486626"/>
    </source>
</evidence>
<protein>
    <submittedName>
        <fullName evidence="2">Uncharacterized protein</fullName>
    </submittedName>
</protein>
<accession>A0ABU9L7Y0</accession>
<evidence type="ECO:0000256" key="1">
    <source>
        <dbReference type="SAM" id="MobiDB-lite"/>
    </source>
</evidence>
<keyword evidence="3" id="KW-1185">Reference proteome</keyword>
<comment type="caution">
    <text evidence="2">The sequence shown here is derived from an EMBL/GenBank/DDBJ whole genome shotgun (WGS) entry which is preliminary data.</text>
</comment>
<name>A0ABU9L7Y0_9XANT</name>
<sequence length="117" mass="12343">MKSTRANAAPSIRATTPHARDLHACATCTGRRWPFLPHWSPAMSGLLWKLALAGTAYAAIRAYRRQTQSPLSDTTSSIPAAEPDEGRATPPHGDTLHATERASTTAAADDPDGAVPA</sequence>
<dbReference type="RefSeq" id="WP_342072607.1">
    <property type="nucleotide sequence ID" value="NZ_JAQJCQ010000002.1"/>
</dbReference>
<reference evidence="2 3" key="1">
    <citation type="journal article" date="2024" name="FEMS Microbiol. Lett.">
        <title>Xanthomonas protegens sp. nov., a novel rice seed-associated bacterium, provides in vivo protection against X. oryzae pv. oryzae, the bacterial leaf blight pathogen.</title>
        <authorList>
            <person name="Rana R."/>
            <person name="Sharma A."/>
            <person name="Madhavan V.N."/>
            <person name="Korpole S."/>
            <person name="Sonti R.V."/>
            <person name="Patel H.K."/>
            <person name="Patil P.B."/>
        </authorList>
    </citation>
    <scope>NUCLEOTIDE SEQUENCE [LARGE SCALE GENOMIC DNA]</scope>
    <source>
        <strain evidence="2 3">PPL118</strain>
    </source>
</reference>
<gene>
    <name evidence="2" type="ORF">PIQ37_04965</name>
</gene>
<dbReference type="EMBL" id="JAQJCQ010000002">
    <property type="protein sequence ID" value="MEL4890762.1"/>
    <property type="molecule type" value="Genomic_DNA"/>
</dbReference>
<feature type="compositionally biased region" description="Low complexity" evidence="1">
    <location>
        <begin position="102"/>
        <end position="117"/>
    </location>
</feature>
<evidence type="ECO:0000313" key="2">
    <source>
        <dbReference type="EMBL" id="MEL4890762.1"/>
    </source>
</evidence>
<dbReference type="Proteomes" id="UP001486626">
    <property type="component" value="Unassembled WGS sequence"/>
</dbReference>
<feature type="region of interest" description="Disordered" evidence="1">
    <location>
        <begin position="65"/>
        <end position="117"/>
    </location>
</feature>